<sequence length="343" mass="37885">MAAASQFIPRASFPSLDFLPRSYFLGHHKAGLDKMKSRLSTIDLIIECRDYRVPISSQNPLFEDTLVGKDRLIVYTKRDLGSRGSVLDHAREKAIAQWLAPSSSSVLFSDIRELASVRKVLDFAREHMLRDSSLFGSNMMVVGMPNVGKSSLLNALRFKGVGKGKVAQTGGQPGVTRKLGTSVKILEHPHGEGGTYLIDTPGVFVPYVTDPETMLKLALCGCVKDSIVPSMILADYLLYHLNLQDSTLYSTYTVPTNDVETLLTNIAIKTGRLQRQGIPDLEAAAIWLIQRWRDGHLGKFVLDNTSQESLVNTDRSDAMKTSISHARSIAKEKKRVLGLANQK</sequence>
<name>A0A8H3FMM9_9LECA</name>
<dbReference type="Gene3D" id="1.10.1580.10">
    <property type="match status" value="1"/>
</dbReference>
<keyword evidence="1 3" id="KW-0547">Nucleotide-binding</keyword>
<feature type="binding site" evidence="3">
    <location>
        <position position="202"/>
    </location>
    <ligand>
        <name>GTP</name>
        <dbReference type="ChEBI" id="CHEBI:37565"/>
    </ligand>
</feature>
<keyword evidence="6" id="KW-1185">Reference proteome</keyword>
<proteinExistence type="predicted"/>
<dbReference type="GO" id="GO:0005739">
    <property type="term" value="C:mitochondrion"/>
    <property type="evidence" value="ECO:0007669"/>
    <property type="project" value="TreeGrafter"/>
</dbReference>
<evidence type="ECO:0000313" key="6">
    <source>
        <dbReference type="Proteomes" id="UP000664169"/>
    </source>
</evidence>
<dbReference type="InterPro" id="IPR006073">
    <property type="entry name" value="GTP-bd"/>
</dbReference>
<keyword evidence="2 3" id="KW-0342">GTP-binding</keyword>
<dbReference type="GO" id="GO:0032543">
    <property type="term" value="P:mitochondrial translation"/>
    <property type="evidence" value="ECO:0007669"/>
    <property type="project" value="TreeGrafter"/>
</dbReference>
<dbReference type="SUPFAM" id="SSF52540">
    <property type="entry name" value="P-loop containing nucleoside triphosphate hydrolases"/>
    <property type="match status" value="2"/>
</dbReference>
<dbReference type="GO" id="GO:0005525">
    <property type="term" value="F:GTP binding"/>
    <property type="evidence" value="ECO:0007669"/>
    <property type="project" value="UniProtKB-KW"/>
</dbReference>
<gene>
    <name evidence="5" type="ORF">GOMPHAMPRED_003446</name>
</gene>
<dbReference type="Gene3D" id="3.40.50.300">
    <property type="entry name" value="P-loop containing nucleotide triphosphate hydrolases"/>
    <property type="match status" value="1"/>
</dbReference>
<evidence type="ECO:0000256" key="2">
    <source>
        <dbReference type="ARBA" id="ARBA00023134"/>
    </source>
</evidence>
<comment type="caution">
    <text evidence="5">The sequence shown here is derived from an EMBL/GenBank/DDBJ whole genome shotgun (WGS) entry which is preliminary data.</text>
</comment>
<organism evidence="5 6">
    <name type="scientific">Gomphillus americanus</name>
    <dbReference type="NCBI Taxonomy" id="1940652"/>
    <lineage>
        <taxon>Eukaryota</taxon>
        <taxon>Fungi</taxon>
        <taxon>Dikarya</taxon>
        <taxon>Ascomycota</taxon>
        <taxon>Pezizomycotina</taxon>
        <taxon>Lecanoromycetes</taxon>
        <taxon>OSLEUM clade</taxon>
        <taxon>Ostropomycetidae</taxon>
        <taxon>Ostropales</taxon>
        <taxon>Graphidaceae</taxon>
        <taxon>Gomphilloideae</taxon>
        <taxon>Gomphillus</taxon>
    </lineage>
</organism>
<dbReference type="InterPro" id="IPR016478">
    <property type="entry name" value="GTPase_MTG1"/>
</dbReference>
<dbReference type="PIRSF" id="PIRSF006230">
    <property type="entry name" value="MG442"/>
    <property type="match status" value="1"/>
</dbReference>
<reference evidence="5" key="1">
    <citation type="submission" date="2021-03" db="EMBL/GenBank/DDBJ databases">
        <authorList>
            <person name="Tagirdzhanova G."/>
        </authorList>
    </citation>
    <scope>NUCLEOTIDE SEQUENCE</scope>
</reference>
<dbReference type="EMBL" id="CAJPDQ010000020">
    <property type="protein sequence ID" value="CAF9923781.1"/>
    <property type="molecule type" value="Genomic_DNA"/>
</dbReference>
<protein>
    <recommendedName>
        <fullName evidence="4">G domain-containing protein</fullName>
    </recommendedName>
</protein>
<accession>A0A8H3FMM9</accession>
<dbReference type="AlphaFoldDB" id="A0A8H3FMM9"/>
<dbReference type="PANTHER" id="PTHR45782:SF4">
    <property type="entry name" value="MITOCHONDRIAL RIBOSOME-ASSOCIATED GTPASE 1"/>
    <property type="match status" value="1"/>
</dbReference>
<dbReference type="CDD" id="cd01856">
    <property type="entry name" value="YlqF"/>
    <property type="match status" value="1"/>
</dbReference>
<evidence type="ECO:0000313" key="5">
    <source>
        <dbReference type="EMBL" id="CAF9923781.1"/>
    </source>
</evidence>
<feature type="binding site" evidence="3">
    <location>
        <begin position="146"/>
        <end position="151"/>
    </location>
    <ligand>
        <name>GTP</name>
        <dbReference type="ChEBI" id="CHEBI:37565"/>
    </ligand>
</feature>
<feature type="domain" description="G" evidence="4">
    <location>
        <begin position="139"/>
        <end position="204"/>
    </location>
</feature>
<evidence type="ECO:0000256" key="1">
    <source>
        <dbReference type="ARBA" id="ARBA00022741"/>
    </source>
</evidence>
<dbReference type="Proteomes" id="UP000664169">
    <property type="component" value="Unassembled WGS sequence"/>
</dbReference>
<dbReference type="GO" id="GO:0003924">
    <property type="term" value="F:GTPase activity"/>
    <property type="evidence" value="ECO:0007669"/>
    <property type="project" value="TreeGrafter"/>
</dbReference>
<dbReference type="OrthoDB" id="269151at2759"/>
<dbReference type="Pfam" id="PF01926">
    <property type="entry name" value="MMR_HSR1"/>
    <property type="match status" value="1"/>
</dbReference>
<evidence type="ECO:0000256" key="3">
    <source>
        <dbReference type="PIRSR" id="PIRSR006230-1"/>
    </source>
</evidence>
<dbReference type="InterPro" id="IPR023179">
    <property type="entry name" value="GTP-bd_ortho_bundle_sf"/>
</dbReference>
<dbReference type="PANTHER" id="PTHR45782">
    <property type="entry name" value="MITOCHONDRIAL RIBOSOME-ASSOCIATED GTPASE 1"/>
    <property type="match status" value="1"/>
</dbReference>
<dbReference type="InterPro" id="IPR027417">
    <property type="entry name" value="P-loop_NTPase"/>
</dbReference>
<evidence type="ECO:0000259" key="4">
    <source>
        <dbReference type="Pfam" id="PF01926"/>
    </source>
</evidence>